<reference evidence="1 2" key="1">
    <citation type="submission" date="2019-06" db="EMBL/GenBank/DDBJ databases">
        <title>Whole genome shotgun sequence of Streptomyces spinoverrucosus NBRC 14228.</title>
        <authorList>
            <person name="Hosoyama A."/>
            <person name="Uohara A."/>
            <person name="Ohji S."/>
            <person name="Ichikawa N."/>
        </authorList>
    </citation>
    <scope>NUCLEOTIDE SEQUENCE [LARGE SCALE GENOMIC DNA]</scope>
    <source>
        <strain evidence="1 2">NBRC 14228</strain>
    </source>
</reference>
<accession>A0A4Y3VRR8</accession>
<keyword evidence="2" id="KW-1185">Reference proteome</keyword>
<protein>
    <submittedName>
        <fullName evidence="1">Uncharacterized protein</fullName>
    </submittedName>
</protein>
<evidence type="ECO:0000313" key="1">
    <source>
        <dbReference type="EMBL" id="GEC09547.1"/>
    </source>
</evidence>
<name>A0A4Y3VRR8_9ACTN</name>
<organism evidence="1 2">
    <name type="scientific">Streptomyces spinoverrucosus</name>
    <dbReference type="NCBI Taxonomy" id="284043"/>
    <lineage>
        <taxon>Bacteria</taxon>
        <taxon>Bacillati</taxon>
        <taxon>Actinomycetota</taxon>
        <taxon>Actinomycetes</taxon>
        <taxon>Kitasatosporales</taxon>
        <taxon>Streptomycetaceae</taxon>
        <taxon>Streptomyces</taxon>
    </lineage>
</organism>
<dbReference type="RefSeq" id="WP_141314339.1">
    <property type="nucleotide sequence ID" value="NZ_BJND01000074.1"/>
</dbReference>
<comment type="caution">
    <text evidence="1">The sequence shown here is derived from an EMBL/GenBank/DDBJ whole genome shotgun (WGS) entry which is preliminary data.</text>
</comment>
<gene>
    <name evidence="1" type="ORF">SSP24_72020</name>
</gene>
<dbReference type="OrthoDB" id="4246434at2"/>
<proteinExistence type="predicted"/>
<sequence>MSSEQPLNSRFAEDLQMKQVAGPVTYSRNTDGPVAYLRVADRDGTVIGYVWANDKDDAAGWVVPPGLSANAVNAGARWLRALRGGKERELAPTALLAELARGANDNELSHAVAGSLTDAPTLAALKELAAGG</sequence>
<dbReference type="EMBL" id="BJND01000074">
    <property type="protein sequence ID" value="GEC09547.1"/>
    <property type="molecule type" value="Genomic_DNA"/>
</dbReference>
<evidence type="ECO:0000313" key="2">
    <source>
        <dbReference type="Proteomes" id="UP000317881"/>
    </source>
</evidence>
<dbReference type="AlphaFoldDB" id="A0A4Y3VRR8"/>
<dbReference type="Proteomes" id="UP000317881">
    <property type="component" value="Unassembled WGS sequence"/>
</dbReference>